<dbReference type="AlphaFoldDB" id="A0A662D7P0"/>
<dbReference type="Gene3D" id="1.10.443.10">
    <property type="entry name" value="Intergrase catalytic core"/>
    <property type="match status" value="2"/>
</dbReference>
<dbReference type="GO" id="GO:0003677">
    <property type="term" value="F:DNA binding"/>
    <property type="evidence" value="ECO:0007669"/>
    <property type="project" value="UniProtKB-KW"/>
</dbReference>
<protein>
    <recommendedName>
        <fullName evidence="4">Tyr recombinase domain-containing protein</fullName>
    </recommendedName>
</protein>
<evidence type="ECO:0000259" key="4">
    <source>
        <dbReference type="PROSITE" id="PS51898"/>
    </source>
</evidence>
<dbReference type="PROSITE" id="PS51898">
    <property type="entry name" value="TYR_RECOMBINASE"/>
    <property type="match status" value="2"/>
</dbReference>
<dbReference type="PANTHER" id="PTHR30349">
    <property type="entry name" value="PHAGE INTEGRASE-RELATED"/>
    <property type="match status" value="1"/>
</dbReference>
<dbReference type="InterPro" id="IPR011010">
    <property type="entry name" value="DNA_brk_join_enz"/>
</dbReference>
<dbReference type="InterPro" id="IPR002104">
    <property type="entry name" value="Integrase_catalytic"/>
</dbReference>
<proteinExistence type="inferred from homology"/>
<evidence type="ECO:0000313" key="6">
    <source>
        <dbReference type="Proteomes" id="UP000280417"/>
    </source>
</evidence>
<dbReference type="CDD" id="cd01188">
    <property type="entry name" value="INT_RitA_C_like"/>
    <property type="match status" value="1"/>
</dbReference>
<dbReference type="Proteomes" id="UP000280417">
    <property type="component" value="Unassembled WGS sequence"/>
</dbReference>
<organism evidence="5 6">
    <name type="scientific">Aerophobetes bacterium</name>
    <dbReference type="NCBI Taxonomy" id="2030807"/>
    <lineage>
        <taxon>Bacteria</taxon>
        <taxon>Candidatus Aerophobota</taxon>
    </lineage>
</organism>
<evidence type="ECO:0000256" key="1">
    <source>
        <dbReference type="ARBA" id="ARBA00008857"/>
    </source>
</evidence>
<dbReference type="SUPFAM" id="SSF56349">
    <property type="entry name" value="DNA breaking-rejoining enzymes"/>
    <property type="match status" value="2"/>
</dbReference>
<accession>A0A662D7P0</accession>
<evidence type="ECO:0000313" key="5">
    <source>
        <dbReference type="EMBL" id="RLE11820.1"/>
    </source>
</evidence>
<dbReference type="Pfam" id="PF00589">
    <property type="entry name" value="Phage_integrase"/>
    <property type="match status" value="2"/>
</dbReference>
<dbReference type="GO" id="GO:0006310">
    <property type="term" value="P:DNA recombination"/>
    <property type="evidence" value="ECO:0007669"/>
    <property type="project" value="UniProtKB-KW"/>
</dbReference>
<reference evidence="5 6" key="1">
    <citation type="submission" date="2018-06" db="EMBL/GenBank/DDBJ databases">
        <title>Extensive metabolic versatility and redundancy in microbially diverse, dynamic hydrothermal sediments.</title>
        <authorList>
            <person name="Dombrowski N."/>
            <person name="Teske A."/>
            <person name="Baker B.J."/>
        </authorList>
    </citation>
    <scope>NUCLEOTIDE SEQUENCE [LARGE SCALE GENOMIC DNA]</scope>
    <source>
        <strain evidence="5">B3_G15</strain>
    </source>
</reference>
<gene>
    <name evidence="5" type="ORF">DRJ04_07335</name>
</gene>
<keyword evidence="2" id="KW-0238">DNA-binding</keyword>
<evidence type="ECO:0000256" key="3">
    <source>
        <dbReference type="ARBA" id="ARBA00023172"/>
    </source>
</evidence>
<comment type="caution">
    <text evidence="5">The sequence shown here is derived from an EMBL/GenBank/DDBJ whole genome shotgun (WGS) entry which is preliminary data.</text>
</comment>
<comment type="similarity">
    <text evidence="1">Belongs to the 'phage' integrase family.</text>
</comment>
<feature type="domain" description="Tyr recombinase" evidence="4">
    <location>
        <begin position="316"/>
        <end position="520"/>
    </location>
</feature>
<keyword evidence="3" id="KW-0233">DNA recombination</keyword>
<dbReference type="GO" id="GO:0015074">
    <property type="term" value="P:DNA integration"/>
    <property type="evidence" value="ECO:0007669"/>
    <property type="project" value="InterPro"/>
</dbReference>
<feature type="domain" description="Tyr recombinase" evidence="4">
    <location>
        <begin position="1"/>
        <end position="174"/>
    </location>
</feature>
<sequence length="536" mass="61611">MNKLLLSIDRSSAHGIRDYTILYLMATYGLRASEITSLTLDDINWKSGLIQIPRQKIGSQLILPLTRATGEVLIRYLKKGRPATPYRELFLRIRAPSGPLKPTCIHDILESRIRLSGLDIRWNGTHCLRHSFAVHLLRQGSSLKAIGGILGHRDVESTCVYLRLAVDDLREVALPVPEERLTDIPKDIKLKDYNLPKKDKKATACLQITSSYSLRSFLAEDIRGYIQLKRSLGRAYRMETKTVYSFDALLAEDYPRRTELTPEMFSHWCSRLFHLSPTVRRRRMQVIRNFCLYRARSYPETFIPDPLTFPKAQQPITPYIFSKSEITRLITAAGSLHPYERLPLRAHTLRLALLLLSTTGLRRGELLGLKLGDFNSNERTLLIQNTKFHKSRIVPLSSSVAEEVYTYLSLRCKGRLPMDTASPLILNSCSSRAYTGVGLGDNFSTLCRVLKIFTREGRTPRIHDFRHTFAVRVLQRWYQKGEDVQVKLPLLSTYMGHVSIVSTYYYLQFIEEISLQASTRFYENFGKQLRKIHKEG</sequence>
<dbReference type="InterPro" id="IPR050090">
    <property type="entry name" value="Tyrosine_recombinase_XerCD"/>
</dbReference>
<dbReference type="PANTHER" id="PTHR30349:SF41">
    <property type="entry name" value="INTEGRASE_RECOMBINASE PROTEIN MJ0367-RELATED"/>
    <property type="match status" value="1"/>
</dbReference>
<name>A0A662D7P0_UNCAE</name>
<dbReference type="InterPro" id="IPR013762">
    <property type="entry name" value="Integrase-like_cat_sf"/>
</dbReference>
<evidence type="ECO:0000256" key="2">
    <source>
        <dbReference type="ARBA" id="ARBA00023125"/>
    </source>
</evidence>
<dbReference type="EMBL" id="QMQA01000217">
    <property type="protein sequence ID" value="RLE11820.1"/>
    <property type="molecule type" value="Genomic_DNA"/>
</dbReference>